<dbReference type="InterPro" id="IPR023795">
    <property type="entry name" value="Serpin_CS"/>
</dbReference>
<evidence type="ECO:0000256" key="2">
    <source>
        <dbReference type="ARBA" id="ARBA00009500"/>
    </source>
</evidence>
<dbReference type="Gene3D" id="2.10.310.10">
    <property type="entry name" value="Serpins superfamily"/>
    <property type="match status" value="1"/>
</dbReference>
<dbReference type="FunFam" id="2.30.39.10:FF:000030">
    <property type="entry name" value="Serpin 2"/>
    <property type="match status" value="1"/>
</dbReference>
<comment type="caution">
    <text evidence="10">The sequence shown here is derived from an EMBL/GenBank/DDBJ whole genome shotgun (WGS) entry which is preliminary data.</text>
</comment>
<dbReference type="OrthoDB" id="671595at2759"/>
<dbReference type="InterPro" id="IPR042185">
    <property type="entry name" value="Serpin_sf_2"/>
</dbReference>
<feature type="domain" description="Serpin" evidence="9">
    <location>
        <begin position="48"/>
        <end position="409"/>
    </location>
</feature>
<dbReference type="EMBL" id="LBMM01006351">
    <property type="protein sequence ID" value="KMQ90677.1"/>
    <property type="molecule type" value="Genomic_DNA"/>
</dbReference>
<reference evidence="10 11" key="1">
    <citation type="submission" date="2015-04" db="EMBL/GenBank/DDBJ databases">
        <title>Lasius niger genome sequencing.</title>
        <authorList>
            <person name="Konorov E.A."/>
            <person name="Nikitin M.A."/>
            <person name="Kirill M.V."/>
            <person name="Chang P."/>
        </authorList>
    </citation>
    <scope>NUCLEOTIDE SEQUENCE [LARGE SCALE GENOMIC DNA]</scope>
    <source>
        <tissue evidence="10">Whole</tissue>
    </source>
</reference>
<protein>
    <submittedName>
        <fullName evidence="10">Plasminogen activator inhibitor 1</fullName>
    </submittedName>
</protein>
<keyword evidence="11" id="KW-1185">Reference proteome</keyword>
<dbReference type="SUPFAM" id="SSF56574">
    <property type="entry name" value="Serpins"/>
    <property type="match status" value="2"/>
</dbReference>
<keyword evidence="7" id="KW-0325">Glycoprotein</keyword>
<dbReference type="STRING" id="67767.A0A0J7KK59"/>
<evidence type="ECO:0000256" key="5">
    <source>
        <dbReference type="ARBA" id="ARBA00022729"/>
    </source>
</evidence>
<dbReference type="Proteomes" id="UP000036403">
    <property type="component" value="Unassembled WGS sequence"/>
</dbReference>
<dbReference type="GO" id="GO:0004867">
    <property type="term" value="F:serine-type endopeptidase inhibitor activity"/>
    <property type="evidence" value="ECO:0007669"/>
    <property type="project" value="UniProtKB-KW"/>
</dbReference>
<name>A0A0J7KK59_LASNI</name>
<evidence type="ECO:0000313" key="10">
    <source>
        <dbReference type="EMBL" id="KMQ90677.1"/>
    </source>
</evidence>
<evidence type="ECO:0000256" key="4">
    <source>
        <dbReference type="ARBA" id="ARBA00022690"/>
    </source>
</evidence>
<dbReference type="PaxDb" id="67767-A0A0J7KK59"/>
<dbReference type="CDD" id="cd19578">
    <property type="entry name" value="serpinK_insect_SRPN2-like"/>
    <property type="match status" value="1"/>
</dbReference>
<comment type="subcellular location">
    <subcellularLocation>
        <location evidence="1">Secreted</location>
    </subcellularLocation>
</comment>
<dbReference type="PANTHER" id="PTHR11461:SF357">
    <property type="entry name" value="SERINE PROTEASE INHIBITOR 27A"/>
    <property type="match status" value="1"/>
</dbReference>
<keyword evidence="4" id="KW-0646">Protease inhibitor</keyword>
<evidence type="ECO:0000256" key="3">
    <source>
        <dbReference type="ARBA" id="ARBA00022525"/>
    </source>
</evidence>
<evidence type="ECO:0000256" key="8">
    <source>
        <dbReference type="RuleBase" id="RU000411"/>
    </source>
</evidence>
<accession>A0A0J7KK59</accession>
<dbReference type="GO" id="GO:0005615">
    <property type="term" value="C:extracellular space"/>
    <property type="evidence" value="ECO:0007669"/>
    <property type="project" value="InterPro"/>
</dbReference>
<evidence type="ECO:0000313" key="11">
    <source>
        <dbReference type="Proteomes" id="UP000036403"/>
    </source>
</evidence>
<feature type="domain" description="Serpin" evidence="9">
    <location>
        <begin position="410"/>
        <end position="663"/>
    </location>
</feature>
<dbReference type="InterPro" id="IPR036186">
    <property type="entry name" value="Serpin_sf"/>
</dbReference>
<keyword evidence="3" id="KW-0964">Secreted</keyword>
<evidence type="ECO:0000256" key="6">
    <source>
        <dbReference type="ARBA" id="ARBA00022900"/>
    </source>
</evidence>
<evidence type="ECO:0000256" key="1">
    <source>
        <dbReference type="ARBA" id="ARBA00004613"/>
    </source>
</evidence>
<evidence type="ECO:0000259" key="9">
    <source>
        <dbReference type="SMART" id="SM00093"/>
    </source>
</evidence>
<proteinExistence type="inferred from homology"/>
<evidence type="ECO:0000256" key="7">
    <source>
        <dbReference type="ARBA" id="ARBA00023180"/>
    </source>
</evidence>
<dbReference type="Gene3D" id="3.30.497.10">
    <property type="entry name" value="Antithrombin, subunit I, domain 2"/>
    <property type="match status" value="2"/>
</dbReference>
<dbReference type="InterPro" id="IPR042178">
    <property type="entry name" value="Serpin_sf_1"/>
</dbReference>
<organism evidence="10 11">
    <name type="scientific">Lasius niger</name>
    <name type="common">Black garden ant</name>
    <dbReference type="NCBI Taxonomy" id="67767"/>
    <lineage>
        <taxon>Eukaryota</taxon>
        <taxon>Metazoa</taxon>
        <taxon>Ecdysozoa</taxon>
        <taxon>Arthropoda</taxon>
        <taxon>Hexapoda</taxon>
        <taxon>Insecta</taxon>
        <taxon>Pterygota</taxon>
        <taxon>Neoptera</taxon>
        <taxon>Endopterygota</taxon>
        <taxon>Hymenoptera</taxon>
        <taxon>Apocrita</taxon>
        <taxon>Aculeata</taxon>
        <taxon>Formicoidea</taxon>
        <taxon>Formicidae</taxon>
        <taxon>Formicinae</taxon>
        <taxon>Lasius</taxon>
        <taxon>Lasius</taxon>
    </lineage>
</organism>
<dbReference type="Pfam" id="PF00079">
    <property type="entry name" value="Serpin"/>
    <property type="match status" value="2"/>
</dbReference>
<dbReference type="SMART" id="SM00093">
    <property type="entry name" value="SERPIN"/>
    <property type="match status" value="2"/>
</dbReference>
<dbReference type="InterPro" id="IPR023796">
    <property type="entry name" value="Serpin_dom"/>
</dbReference>
<dbReference type="PROSITE" id="PS00284">
    <property type="entry name" value="SERPIN"/>
    <property type="match status" value="2"/>
</dbReference>
<dbReference type="AlphaFoldDB" id="A0A0J7KK59"/>
<sequence length="671" mass="75707">MVVFIKKCVCVVTPNLTTQTNITSTTPQTEDDEDFVPYHGERFTVFDWTLFRNLAKTNAGNVLLSPISIKLALVLLYEGAQDQTARELAEVMQLPLNVLATREKFNNILKSLQVPSSTYALNIGSRIYIDNNVLTRQRYAATVKTFYNTDVINANLSDTHAIATKVNSWVNNITNGHIEKMIDDEKGLENSVMLIVNGLFFKGAWRRKYFAPENTRVSKFHINSNESVNVPYMHTISRFYYAESSRLDAKILRIPYDGSKFAMYIVLPHTLTGVNHIVNQINPFTLASDMWNMQEMPLDVWIPKFKFEFTSHLEHTLRELGIRDIFDDTAQLTGIAKTKRASRHLQVSDVMHKTGIEVNENGTIAYAATEIQIGNKIEEGTFHANHPFVFYIEDETTATILYIGIVQNPLNASGTTGKIEQEFPSRLSPDTETVTPNPGTLAADTQILLTSALYFKGRWLKSFDKHATRARCFRVPQRGCQDVPMMENTSRYRYAYIASLDADVVEIPYSNGRTSMLIFLPSHEDSDPYLQILSKDLSYVPMRTLLTSLNETELVLSIPRFSIESKLDLRSSLMRMGVLDIFGMAANFTGIIYNDYLRIGNIIQNAKIEVDEEGTIAAAVTELMVVPLMANMAPAFIANRPFIFAIVDLVTSETLFAGRVMDPSMSNFESI</sequence>
<dbReference type="InterPro" id="IPR000215">
    <property type="entry name" value="Serpin_fam"/>
</dbReference>
<dbReference type="PANTHER" id="PTHR11461">
    <property type="entry name" value="SERINE PROTEASE INHIBITOR, SERPIN"/>
    <property type="match status" value="1"/>
</dbReference>
<keyword evidence="6" id="KW-0722">Serine protease inhibitor</keyword>
<keyword evidence="5" id="KW-0732">Signal</keyword>
<comment type="similarity">
    <text evidence="2 8">Belongs to the serpin family.</text>
</comment>
<gene>
    <name evidence="10" type="ORF">RF55_9538</name>
</gene>
<dbReference type="Gene3D" id="2.30.39.10">
    <property type="entry name" value="Alpha-1-antitrypsin, domain 1"/>
    <property type="match status" value="2"/>
</dbReference>